<evidence type="ECO:0000313" key="9">
    <source>
        <dbReference type="Proteomes" id="UP000011663"/>
    </source>
</evidence>
<name>A0A2U4F8F0_9SPIR</name>
<feature type="binding site" evidence="6">
    <location>
        <position position="47"/>
    </location>
    <ligand>
        <name>NAD(+)</name>
        <dbReference type="ChEBI" id="CHEBI:57540"/>
    </ligand>
</feature>
<feature type="domain" description="DarT" evidence="7">
    <location>
        <begin position="7"/>
        <end position="210"/>
    </location>
</feature>
<dbReference type="GO" id="GO:0016779">
    <property type="term" value="F:nucleotidyltransferase activity"/>
    <property type="evidence" value="ECO:0007669"/>
    <property type="project" value="UniProtKB-UniRule"/>
</dbReference>
<evidence type="ECO:0000256" key="2">
    <source>
        <dbReference type="ARBA" id="ARBA00022676"/>
    </source>
</evidence>
<feature type="active site" evidence="6">
    <location>
        <position position="147"/>
    </location>
</feature>
<dbReference type="GeneID" id="66487351"/>
<dbReference type="GO" id="GO:0016757">
    <property type="term" value="F:glycosyltransferase activity"/>
    <property type="evidence" value="ECO:0007669"/>
    <property type="project" value="UniProtKB-UniRule"/>
</dbReference>
<protein>
    <recommendedName>
        <fullName evidence="7">DarT domain-containing protein</fullName>
    </recommendedName>
</protein>
<evidence type="ECO:0000256" key="6">
    <source>
        <dbReference type="PROSITE-ProRule" id="PRU01362"/>
    </source>
</evidence>
<comment type="catalytic activity">
    <reaction evidence="6">
        <text>a thymidine in DNA + NAD(+) = an N-(ADP-alpha-D-ribosyl)-thymidine in DNA + nicotinamide + H(+)</text>
        <dbReference type="Rhea" id="RHEA:71651"/>
        <dbReference type="Rhea" id="RHEA-COMP:13556"/>
        <dbReference type="Rhea" id="RHEA-COMP:18051"/>
        <dbReference type="ChEBI" id="CHEBI:15378"/>
        <dbReference type="ChEBI" id="CHEBI:17154"/>
        <dbReference type="ChEBI" id="CHEBI:57540"/>
        <dbReference type="ChEBI" id="CHEBI:137386"/>
        <dbReference type="ChEBI" id="CHEBI:191199"/>
    </reaction>
</comment>
<comment type="caution">
    <text evidence="6">Lacks conserved residue(s) required for the propagation of feature annotation.</text>
</comment>
<dbReference type="AlphaFoldDB" id="A0A2U4F8F0"/>
<comment type="similarity">
    <text evidence="6">Belongs to the DarT ADP-ribosyltransferase family.</text>
</comment>
<keyword evidence="1 6" id="KW-1277">Toxin-antitoxin system</keyword>
<gene>
    <name evidence="8" type="ORF">A966_04511</name>
</gene>
<evidence type="ECO:0000259" key="7">
    <source>
        <dbReference type="PROSITE" id="PS52018"/>
    </source>
</evidence>
<dbReference type="OrthoDB" id="9813972at2"/>
<dbReference type="STRING" id="1289135.A966_04511"/>
<sequence>MSAKTGQLIYHLTAIDNFESIVKNGLLPRSKIKPNIDVADNEILNGRNKYNLLDYVPFHFFINTPFDGAIKKKYKTTDFIYICIKRTIARNHNFKIIPCHPLSNKLANYDNILFNYDDGFDLIEWDIIDSDNRDYNNQDIKNACMAECLFYGKIPIIEITSITVKNNESFNKIGGILLKYGFIKKDNQYSFHTKNLKKYSFFVDISPSWF</sequence>
<dbReference type="EMBL" id="ALNZ01000018">
    <property type="protein sequence ID" value="EKV57620.1"/>
    <property type="molecule type" value="Genomic_DNA"/>
</dbReference>
<proteinExistence type="inferred from homology"/>
<evidence type="ECO:0000256" key="3">
    <source>
        <dbReference type="ARBA" id="ARBA00022679"/>
    </source>
</evidence>
<feature type="active site" description="Proton acceptor" evidence="6">
    <location>
        <position position="47"/>
    </location>
</feature>
<keyword evidence="2 6" id="KW-0328">Glycosyltransferase</keyword>
<dbReference type="GO" id="GO:0003677">
    <property type="term" value="F:DNA binding"/>
    <property type="evidence" value="ECO:0007669"/>
    <property type="project" value="UniProtKB-UniRule"/>
</dbReference>
<evidence type="ECO:0000256" key="1">
    <source>
        <dbReference type="ARBA" id="ARBA00022649"/>
    </source>
</evidence>
<feature type="binding site" evidence="6">
    <location>
        <begin position="11"/>
        <end position="13"/>
    </location>
    <ligand>
        <name>NAD(+)</name>
        <dbReference type="ChEBI" id="CHEBI:57540"/>
    </ligand>
</feature>
<keyword evidence="4 6" id="KW-0548">Nucleotidyltransferase</keyword>
<evidence type="ECO:0000256" key="4">
    <source>
        <dbReference type="ARBA" id="ARBA00022695"/>
    </source>
</evidence>
<reference evidence="8 9" key="1">
    <citation type="submission" date="2012-07" db="EMBL/GenBank/DDBJ databases">
        <title>Genome sequence of Brachyspira sp. 30446, isolated from a pig with mucohaemorrhagic colitis.</title>
        <authorList>
            <person name="Rubin J.E."/>
            <person name="Fernando C."/>
            <person name="Harding J.C.S."/>
            <person name="Hill J.E."/>
        </authorList>
    </citation>
    <scope>NUCLEOTIDE SEQUENCE [LARGE SCALE GENOMIC DNA]</scope>
    <source>
        <strain evidence="8 9">30446</strain>
    </source>
</reference>
<evidence type="ECO:0000256" key="5">
    <source>
        <dbReference type="ARBA" id="ARBA00023125"/>
    </source>
</evidence>
<accession>A0A2U4F8F0</accession>
<comment type="caution">
    <text evidence="8">The sequence shown here is derived from an EMBL/GenBank/DDBJ whole genome shotgun (WGS) entry which is preliminary data.</text>
</comment>
<keyword evidence="5 6" id="KW-0238">DNA-binding</keyword>
<dbReference type="InterPro" id="IPR029494">
    <property type="entry name" value="DarT"/>
</dbReference>
<dbReference type="PROSITE" id="PS52018">
    <property type="entry name" value="DART"/>
    <property type="match status" value="1"/>
</dbReference>
<evidence type="ECO:0000313" key="8">
    <source>
        <dbReference type="EMBL" id="EKV57620.1"/>
    </source>
</evidence>
<organism evidence="8 9">
    <name type="scientific">Brachyspira hampsonii 30446</name>
    <dbReference type="NCBI Taxonomy" id="1289135"/>
    <lineage>
        <taxon>Bacteria</taxon>
        <taxon>Pseudomonadati</taxon>
        <taxon>Spirochaetota</taxon>
        <taxon>Spirochaetia</taxon>
        <taxon>Brachyspirales</taxon>
        <taxon>Brachyspiraceae</taxon>
        <taxon>Brachyspira</taxon>
    </lineage>
</organism>
<keyword evidence="3 6" id="KW-0808">Transferase</keyword>
<dbReference type="Pfam" id="PF14487">
    <property type="entry name" value="DarT"/>
    <property type="match status" value="1"/>
</dbReference>
<dbReference type="RefSeq" id="WP_008722833.1">
    <property type="nucleotide sequence ID" value="NZ_JH994110.1"/>
</dbReference>
<dbReference type="Proteomes" id="UP000011663">
    <property type="component" value="Unassembled WGS sequence"/>
</dbReference>